<keyword evidence="1" id="KW-0812">Transmembrane</keyword>
<sequence length="506" mass="56769">MEEESNDSIVSPENVAFTSDENHETEILIPTNRLNRSYYIREPSGSHPIAVFAFVVFPAFFGIAFYFFSRPATERMASHSSSTEAVHDLTTPTVLISIDGFRLEYFSRKENGEYLAPTLRSIAKEGVYAPDGMQPVMPSKTWPNHWTLVTGLFPESHGIVGNTMYDPKAQRWFHHDVDHPSWWKGEPIWQTLMRSAKPSSVNESVEEAQNYTTGCVFWPGSSVVKHRPNVFWKYDESVPYTRRVNRAIELLTGGASDLGRKADFVTVYFEGVDHAGHMHGPNSREVNKEIKSVDDSLKALLDKLENAGLQHNLVVVSDHGMTEVSNEKRVDLSHVIEEGAVQDILQTPMGLWLNLNVTAEQLHEQLQRFSQNNKNIQTYLKQSIPEHWHLKNNRLVTSVVTMTAIGWSAVYPHQVLVPGSENPLRMITSTRNHVAPPKVAIYGDHGYDHNENDMQAIFLAKGPAFKAGGTVKGMRSVDVYGLLCRTHSVNPAPNNGSQAILTQILA</sequence>
<keyword evidence="1" id="KW-1133">Transmembrane helix</keyword>
<proteinExistence type="predicted"/>
<dbReference type="Proteomes" id="UP000247409">
    <property type="component" value="Unassembled WGS sequence"/>
</dbReference>
<gene>
    <name evidence="2" type="ORF">BWQ96_00604</name>
</gene>
<dbReference type="InterPro" id="IPR017850">
    <property type="entry name" value="Alkaline_phosphatase_core_sf"/>
</dbReference>
<feature type="transmembrane region" description="Helical" evidence="1">
    <location>
        <begin position="49"/>
        <end position="68"/>
    </location>
</feature>
<organism evidence="2 3">
    <name type="scientific">Gracilariopsis chorda</name>
    <dbReference type="NCBI Taxonomy" id="448386"/>
    <lineage>
        <taxon>Eukaryota</taxon>
        <taxon>Rhodophyta</taxon>
        <taxon>Florideophyceae</taxon>
        <taxon>Rhodymeniophycidae</taxon>
        <taxon>Gracilariales</taxon>
        <taxon>Gracilariaceae</taxon>
        <taxon>Gracilariopsis</taxon>
    </lineage>
</organism>
<dbReference type="Pfam" id="PF01663">
    <property type="entry name" value="Phosphodiest"/>
    <property type="match status" value="1"/>
</dbReference>
<evidence type="ECO:0000313" key="2">
    <source>
        <dbReference type="EMBL" id="PXF49534.1"/>
    </source>
</evidence>
<dbReference type="GO" id="GO:0016787">
    <property type="term" value="F:hydrolase activity"/>
    <property type="evidence" value="ECO:0007669"/>
    <property type="project" value="UniProtKB-ARBA"/>
</dbReference>
<keyword evidence="3" id="KW-1185">Reference proteome</keyword>
<name>A0A2V3J587_9FLOR</name>
<dbReference type="PANTHER" id="PTHR10151:SF120">
    <property type="entry name" value="BIS(5'-ADENOSYL)-TRIPHOSPHATASE"/>
    <property type="match status" value="1"/>
</dbReference>
<comment type="caution">
    <text evidence="2">The sequence shown here is derived from an EMBL/GenBank/DDBJ whole genome shotgun (WGS) entry which is preliminary data.</text>
</comment>
<dbReference type="OrthoDB" id="415411at2759"/>
<evidence type="ECO:0000256" key="1">
    <source>
        <dbReference type="SAM" id="Phobius"/>
    </source>
</evidence>
<keyword evidence="1" id="KW-0472">Membrane</keyword>
<dbReference type="AlphaFoldDB" id="A0A2V3J587"/>
<protein>
    <submittedName>
        <fullName evidence="2">Bis(5'-adenosyl)-triphosphatase enpp4</fullName>
    </submittedName>
</protein>
<dbReference type="Gene3D" id="3.40.720.10">
    <property type="entry name" value="Alkaline Phosphatase, subunit A"/>
    <property type="match status" value="1"/>
</dbReference>
<dbReference type="Gene3D" id="3.30.1360.180">
    <property type="match status" value="1"/>
</dbReference>
<evidence type="ECO:0000313" key="3">
    <source>
        <dbReference type="Proteomes" id="UP000247409"/>
    </source>
</evidence>
<accession>A0A2V3J587</accession>
<reference evidence="2 3" key="1">
    <citation type="journal article" date="2018" name="Mol. Biol. Evol.">
        <title>Analysis of the draft genome of the red seaweed Gracilariopsis chorda provides insights into genome size evolution in Rhodophyta.</title>
        <authorList>
            <person name="Lee J."/>
            <person name="Yang E.C."/>
            <person name="Graf L."/>
            <person name="Yang J.H."/>
            <person name="Qiu H."/>
            <person name="Zel Zion U."/>
            <person name="Chan C.X."/>
            <person name="Stephens T.G."/>
            <person name="Weber A.P.M."/>
            <person name="Boo G.H."/>
            <person name="Boo S.M."/>
            <person name="Kim K.M."/>
            <person name="Shin Y."/>
            <person name="Jung M."/>
            <person name="Lee S.J."/>
            <person name="Yim H.S."/>
            <person name="Lee J.H."/>
            <person name="Bhattacharya D."/>
            <person name="Yoon H.S."/>
        </authorList>
    </citation>
    <scope>NUCLEOTIDE SEQUENCE [LARGE SCALE GENOMIC DNA]</scope>
    <source>
        <strain evidence="2 3">SKKU-2015</strain>
        <tissue evidence="2">Whole body</tissue>
    </source>
</reference>
<dbReference type="SUPFAM" id="SSF53649">
    <property type="entry name" value="Alkaline phosphatase-like"/>
    <property type="match status" value="1"/>
</dbReference>
<dbReference type="InterPro" id="IPR002591">
    <property type="entry name" value="Phosphodiest/P_Trfase"/>
</dbReference>
<dbReference type="EMBL" id="NBIV01000004">
    <property type="protein sequence ID" value="PXF49534.1"/>
    <property type="molecule type" value="Genomic_DNA"/>
</dbReference>
<dbReference type="STRING" id="448386.A0A2V3J587"/>
<dbReference type="CDD" id="cd16018">
    <property type="entry name" value="Enpp"/>
    <property type="match status" value="1"/>
</dbReference>
<dbReference type="PANTHER" id="PTHR10151">
    <property type="entry name" value="ECTONUCLEOTIDE PYROPHOSPHATASE/PHOSPHODIESTERASE"/>
    <property type="match status" value="1"/>
</dbReference>